<feature type="compositionally biased region" description="Polar residues" evidence="1">
    <location>
        <begin position="116"/>
        <end position="133"/>
    </location>
</feature>
<dbReference type="Proteomes" id="UP001596337">
    <property type="component" value="Unassembled WGS sequence"/>
</dbReference>
<feature type="compositionally biased region" description="Basic and acidic residues" evidence="1">
    <location>
        <begin position="62"/>
        <end position="81"/>
    </location>
</feature>
<feature type="compositionally biased region" description="Basic and acidic residues" evidence="1">
    <location>
        <begin position="94"/>
        <end position="105"/>
    </location>
</feature>
<dbReference type="EMBL" id="JBHSXX010000001">
    <property type="protein sequence ID" value="MFC6871104.1"/>
    <property type="molecule type" value="Genomic_DNA"/>
</dbReference>
<dbReference type="RefSeq" id="WP_345406284.1">
    <property type="nucleotide sequence ID" value="NZ_BAABLA010000122.1"/>
</dbReference>
<reference evidence="3" key="1">
    <citation type="journal article" date="2019" name="Int. J. Syst. Evol. Microbiol.">
        <title>The Global Catalogue of Microorganisms (GCM) 10K type strain sequencing project: providing services to taxonomists for standard genome sequencing and annotation.</title>
        <authorList>
            <consortium name="The Broad Institute Genomics Platform"/>
            <consortium name="The Broad Institute Genome Sequencing Center for Infectious Disease"/>
            <person name="Wu L."/>
            <person name="Ma J."/>
        </authorList>
    </citation>
    <scope>NUCLEOTIDE SEQUENCE [LARGE SCALE GENOMIC DNA]</scope>
    <source>
        <strain evidence="3">KCTC 32255</strain>
    </source>
</reference>
<evidence type="ECO:0000256" key="1">
    <source>
        <dbReference type="SAM" id="MobiDB-lite"/>
    </source>
</evidence>
<organism evidence="2 3">
    <name type="scientific">Haloechinothrix salitolerans</name>
    <dbReference type="NCBI Taxonomy" id="926830"/>
    <lineage>
        <taxon>Bacteria</taxon>
        <taxon>Bacillati</taxon>
        <taxon>Actinomycetota</taxon>
        <taxon>Actinomycetes</taxon>
        <taxon>Pseudonocardiales</taxon>
        <taxon>Pseudonocardiaceae</taxon>
        <taxon>Haloechinothrix</taxon>
    </lineage>
</organism>
<comment type="caution">
    <text evidence="2">The sequence shown here is derived from an EMBL/GenBank/DDBJ whole genome shotgun (WGS) entry which is preliminary data.</text>
</comment>
<protein>
    <submittedName>
        <fullName evidence="2">Uncharacterized protein</fullName>
    </submittedName>
</protein>
<accession>A0ABW2C948</accession>
<evidence type="ECO:0000313" key="2">
    <source>
        <dbReference type="EMBL" id="MFC6871104.1"/>
    </source>
</evidence>
<feature type="region of interest" description="Disordered" evidence="1">
    <location>
        <begin position="44"/>
        <end position="133"/>
    </location>
</feature>
<feature type="compositionally biased region" description="Basic residues" evidence="1">
    <location>
        <begin position="82"/>
        <end position="93"/>
    </location>
</feature>
<keyword evidence="3" id="KW-1185">Reference proteome</keyword>
<proteinExistence type="predicted"/>
<sequence>MDPLDRADALLSRAQARGRFVVTPNSAVSPMDAASTLQIPRTMVTGADEDIDPDATTVLSDEQIRENDERGQPHAERDKAQRLPRARGAGHHHGTLEEQAQREADQVETEEITGLLPTTTQRTRSNLSRRLDG</sequence>
<evidence type="ECO:0000313" key="3">
    <source>
        <dbReference type="Proteomes" id="UP001596337"/>
    </source>
</evidence>
<name>A0ABW2C948_9PSEU</name>
<gene>
    <name evidence="2" type="ORF">ACFQGD_28680</name>
</gene>